<protein>
    <submittedName>
        <fullName evidence="2">Uncharacterized protein</fullName>
    </submittedName>
</protein>
<dbReference type="EMBL" id="CP034205">
    <property type="protein sequence ID" value="QBZ57009.1"/>
    <property type="molecule type" value="Genomic_DNA"/>
</dbReference>
<feature type="region of interest" description="Disordered" evidence="1">
    <location>
        <begin position="314"/>
        <end position="342"/>
    </location>
</feature>
<evidence type="ECO:0000256" key="1">
    <source>
        <dbReference type="SAM" id="MobiDB-lite"/>
    </source>
</evidence>
<organism evidence="2 3">
    <name type="scientific">Pyricularia oryzae</name>
    <name type="common">Rice blast fungus</name>
    <name type="synonym">Magnaporthe oryzae</name>
    <dbReference type="NCBI Taxonomy" id="318829"/>
    <lineage>
        <taxon>Eukaryota</taxon>
        <taxon>Fungi</taxon>
        <taxon>Dikarya</taxon>
        <taxon>Ascomycota</taxon>
        <taxon>Pezizomycotina</taxon>
        <taxon>Sordariomycetes</taxon>
        <taxon>Sordariomycetidae</taxon>
        <taxon>Magnaporthales</taxon>
        <taxon>Pyriculariaceae</taxon>
        <taxon>Pyricularia</taxon>
    </lineage>
</organism>
<evidence type="ECO:0000313" key="3">
    <source>
        <dbReference type="Proteomes" id="UP000294847"/>
    </source>
</evidence>
<feature type="compositionally biased region" description="Basic and acidic residues" evidence="1">
    <location>
        <begin position="314"/>
        <end position="325"/>
    </location>
</feature>
<sequence length="357" mass="36395">MDQCESSLQLVLASDLFDKLPQDVRLAGKLIELGGGQTALLQHAVQTSKLLGGKVVVLAQLVKDTDVVLGVLDLSSVLQALGLLLDLSGGVAERSTSRVLDDDGVERGDGARGGINTTSGGTLGASLLVEELDKIGLGAAAIVVLGLGLALGPELDGGVRLDALVVGGGLAVLGLGVNFGDDDIVLQGEGLSKVLPDRCQGLAVCTAQEEALAVEVTAALIVDRLVALSIEPLERRESLNAEALAQALLGIGIDLCDLDLALGGGKGLCEILVGGSELLAVAAPWGKELDKSGRSGLENNVVKVGGHKVEDVRFGGDLRGRKSGQEEEPEAPKGLASVSGGGCGVRDKIDNYVTTMH</sequence>
<reference evidence="2 3" key="1">
    <citation type="journal article" date="2019" name="Mol. Biol. Evol.">
        <title>Blast fungal genomes show frequent chromosomal changes, gene gains and losses, and effector gene turnover.</title>
        <authorList>
            <person name="Gomez Luciano L.B."/>
            <person name="Jason Tsai I."/>
            <person name="Chuma I."/>
            <person name="Tosa Y."/>
            <person name="Chen Y.H."/>
            <person name="Li J.Y."/>
            <person name="Li M.Y."/>
            <person name="Jade Lu M.Y."/>
            <person name="Nakayashiki H."/>
            <person name="Li W.H."/>
        </authorList>
    </citation>
    <scope>NUCLEOTIDE SEQUENCE [LARGE SCALE GENOMIC DNA]</scope>
    <source>
        <strain evidence="2">MZ5-1-6</strain>
    </source>
</reference>
<evidence type="ECO:0000313" key="2">
    <source>
        <dbReference type="EMBL" id="QBZ57009.1"/>
    </source>
</evidence>
<accession>A0A4P7N3J8</accession>
<dbReference type="Proteomes" id="UP000294847">
    <property type="component" value="Chromosome 2"/>
</dbReference>
<dbReference type="AlphaFoldDB" id="A0A4P7N3J8"/>
<gene>
    <name evidence="2" type="ORF">PoMZ_01928</name>
</gene>
<name>A0A4P7N3J8_PYROR</name>
<proteinExistence type="predicted"/>